<feature type="domain" description="FANCL UBC-like" evidence="2">
    <location>
        <begin position="17"/>
        <end position="105"/>
    </location>
</feature>
<dbReference type="GO" id="GO:0036297">
    <property type="term" value="P:interstrand cross-link repair"/>
    <property type="evidence" value="ECO:0007669"/>
    <property type="project" value="InterPro"/>
</dbReference>
<dbReference type="CDD" id="cd16490">
    <property type="entry name" value="RING-CH-C4HC3_FANCL"/>
    <property type="match status" value="1"/>
</dbReference>
<dbReference type="PANTHER" id="PTHR13206">
    <property type="entry name" value="UBIQUITIN LIGASE PROTEIN PHF9 FANCONI ANEMIA GROUP L PROTEIN"/>
    <property type="match status" value="1"/>
</dbReference>
<dbReference type="Pfam" id="PF18890">
    <property type="entry name" value="FANCL_d2"/>
    <property type="match status" value="1"/>
</dbReference>
<sequence length="367" mass="42122">MECADQKRCEELAKSSSFYRRIYSEVEEIGWEHLVRFGEDLRLLSFHTKDKKGRVHILQITLDGSYPNHPPSIAADVPYLFNLKWSINSRLKDAIQQFHKHLEKLQDFWNLMDDIDHSLLVSDLRYPQRALSHRQLNISNDSYIILSIDANDPTSLPDCRFLGSDSGVERLRAMWRKNCKRWKKDLTIGRWRVAGCKSYSVFSSMIGVLNIYQEKGFRDCGLVGKDGFKFLFRKVEEVLLAIMSLGDLSLKMTESFLRMRDKPFSENLAHVLDIQLHGPSSIQKTDAQTECGICYAQYLPIDDELGDKSGSGTDCTCENNSCSRAFHSVCLGDWLRSITTTRQSFDVLFGNCPYCSDPIAVKMNTRK</sequence>
<dbReference type="CDD" id="cd23831">
    <property type="entry name" value="DRWD-N_FANCL"/>
    <property type="match status" value="1"/>
</dbReference>
<evidence type="ECO:0008006" key="6">
    <source>
        <dbReference type="Google" id="ProtNLM"/>
    </source>
</evidence>
<dbReference type="Proteomes" id="UP001234989">
    <property type="component" value="Chromosome 3"/>
</dbReference>
<dbReference type="InterPro" id="IPR026850">
    <property type="entry name" value="FANCL_C"/>
</dbReference>
<reference evidence="4" key="1">
    <citation type="submission" date="2023-08" db="EMBL/GenBank/DDBJ databases">
        <title>A de novo genome assembly of Solanum verrucosum Schlechtendal, a Mexican diploid species geographically isolated from the other diploid A-genome species in potato relatives.</title>
        <authorList>
            <person name="Hosaka K."/>
        </authorList>
    </citation>
    <scope>NUCLEOTIDE SEQUENCE</scope>
    <source>
        <tissue evidence="4">Young leaves</tissue>
    </source>
</reference>
<evidence type="ECO:0000259" key="1">
    <source>
        <dbReference type="Pfam" id="PF11793"/>
    </source>
</evidence>
<accession>A0AAF0QE63</accession>
<organism evidence="4 5">
    <name type="scientific">Solanum verrucosum</name>
    <dbReference type="NCBI Taxonomy" id="315347"/>
    <lineage>
        <taxon>Eukaryota</taxon>
        <taxon>Viridiplantae</taxon>
        <taxon>Streptophyta</taxon>
        <taxon>Embryophyta</taxon>
        <taxon>Tracheophyta</taxon>
        <taxon>Spermatophyta</taxon>
        <taxon>Magnoliopsida</taxon>
        <taxon>eudicotyledons</taxon>
        <taxon>Gunneridae</taxon>
        <taxon>Pentapetalae</taxon>
        <taxon>asterids</taxon>
        <taxon>lamiids</taxon>
        <taxon>Solanales</taxon>
        <taxon>Solanaceae</taxon>
        <taxon>Solanoideae</taxon>
        <taxon>Solaneae</taxon>
        <taxon>Solanum</taxon>
    </lineage>
</organism>
<evidence type="ECO:0000313" key="5">
    <source>
        <dbReference type="Proteomes" id="UP001234989"/>
    </source>
</evidence>
<dbReference type="InterPro" id="IPR026848">
    <property type="entry name" value="Fancl"/>
</dbReference>
<dbReference type="Gene3D" id="3.10.110.20">
    <property type="entry name" value="RWD domain-like"/>
    <property type="match status" value="1"/>
</dbReference>
<dbReference type="SUPFAM" id="SSF57850">
    <property type="entry name" value="RING/U-box"/>
    <property type="match status" value="1"/>
</dbReference>
<dbReference type="InterPro" id="IPR013083">
    <property type="entry name" value="Znf_RING/FYVE/PHD"/>
</dbReference>
<evidence type="ECO:0000313" key="4">
    <source>
        <dbReference type="EMBL" id="WMV18259.1"/>
    </source>
</evidence>
<feature type="domain" description="FANCL UBC-like" evidence="3">
    <location>
        <begin position="107"/>
        <end position="188"/>
    </location>
</feature>
<proteinExistence type="predicted"/>
<evidence type="ECO:0000259" key="3">
    <source>
        <dbReference type="Pfam" id="PF18891"/>
    </source>
</evidence>
<dbReference type="Pfam" id="PF18891">
    <property type="entry name" value="FANCL_d3"/>
    <property type="match status" value="1"/>
</dbReference>
<protein>
    <recommendedName>
        <fullName evidence="6">E3 ubiquitin-protein ligase FANCL</fullName>
    </recommendedName>
</protein>
<dbReference type="GO" id="GO:0006513">
    <property type="term" value="P:protein monoubiquitination"/>
    <property type="evidence" value="ECO:0007669"/>
    <property type="project" value="TreeGrafter"/>
</dbReference>
<dbReference type="EMBL" id="CP133614">
    <property type="protein sequence ID" value="WMV18259.1"/>
    <property type="molecule type" value="Genomic_DNA"/>
</dbReference>
<dbReference type="Gene3D" id="3.30.40.10">
    <property type="entry name" value="Zinc/RING finger domain, C3HC4 (zinc finger)"/>
    <property type="match status" value="1"/>
</dbReference>
<dbReference type="Pfam" id="PF11793">
    <property type="entry name" value="FANCL_C"/>
    <property type="match status" value="1"/>
</dbReference>
<dbReference type="CDD" id="cd23832">
    <property type="entry name" value="DRWD-C_FANCL"/>
    <property type="match status" value="1"/>
</dbReference>
<dbReference type="PANTHER" id="PTHR13206:SF0">
    <property type="entry name" value="E3 UBIQUITIN-PROTEIN LIGASE FANCL"/>
    <property type="match status" value="1"/>
</dbReference>
<keyword evidence="5" id="KW-1185">Reference proteome</keyword>
<dbReference type="InterPro" id="IPR043003">
    <property type="entry name" value="FANCL_d3_sf"/>
</dbReference>
<dbReference type="SMART" id="SM01197">
    <property type="entry name" value="FANCL_C"/>
    <property type="match status" value="1"/>
</dbReference>
<dbReference type="GO" id="GO:0043240">
    <property type="term" value="C:Fanconi anaemia nuclear complex"/>
    <property type="evidence" value="ECO:0007669"/>
    <property type="project" value="InterPro"/>
</dbReference>
<dbReference type="InterPro" id="IPR043898">
    <property type="entry name" value="FANCL_d2"/>
</dbReference>
<gene>
    <name evidence="4" type="ORF">MTR67_011644</name>
</gene>
<dbReference type="Gene3D" id="3.10.110.10">
    <property type="entry name" value="Ubiquitin Conjugating Enzyme"/>
    <property type="match status" value="1"/>
</dbReference>
<dbReference type="InterPro" id="IPR044037">
    <property type="entry name" value="FANCL_d3"/>
</dbReference>
<dbReference type="InterPro" id="IPR016135">
    <property type="entry name" value="UBQ-conjugating_enzyme/RWD"/>
</dbReference>
<name>A0AAF0QE63_SOLVR</name>
<dbReference type="AlphaFoldDB" id="A0AAF0QE63"/>
<evidence type="ECO:0000259" key="2">
    <source>
        <dbReference type="Pfam" id="PF18890"/>
    </source>
</evidence>
<feature type="domain" description="FANCL C-terminal" evidence="1">
    <location>
        <begin position="288"/>
        <end position="363"/>
    </location>
</feature>
<dbReference type="GO" id="GO:0061630">
    <property type="term" value="F:ubiquitin protein ligase activity"/>
    <property type="evidence" value="ECO:0007669"/>
    <property type="project" value="TreeGrafter"/>
</dbReference>